<dbReference type="SMART" id="SM00228">
    <property type="entry name" value="PDZ"/>
    <property type="match status" value="1"/>
</dbReference>
<keyword evidence="5" id="KW-1185">Reference proteome</keyword>
<dbReference type="PANTHER" id="PTHR22939:SF129">
    <property type="entry name" value="SERINE PROTEASE HTRA2, MITOCHONDRIAL"/>
    <property type="match status" value="1"/>
</dbReference>
<evidence type="ECO:0000256" key="2">
    <source>
        <dbReference type="SAM" id="SignalP"/>
    </source>
</evidence>
<keyword evidence="4" id="KW-0378">Hydrolase</keyword>
<keyword evidence="2" id="KW-0732">Signal</keyword>
<feature type="domain" description="PDZ" evidence="3">
    <location>
        <begin position="159"/>
        <end position="240"/>
    </location>
</feature>
<evidence type="ECO:0000256" key="1">
    <source>
        <dbReference type="ARBA" id="ARBA00010541"/>
    </source>
</evidence>
<feature type="signal peptide" evidence="2">
    <location>
        <begin position="1"/>
        <end position="18"/>
    </location>
</feature>
<evidence type="ECO:0000313" key="4">
    <source>
        <dbReference type="EMBL" id="MFC7335693.1"/>
    </source>
</evidence>
<dbReference type="InterPro" id="IPR009003">
    <property type="entry name" value="Peptidase_S1_PA"/>
</dbReference>
<dbReference type="SUPFAM" id="SSF50494">
    <property type="entry name" value="Trypsin-like serine proteases"/>
    <property type="match status" value="1"/>
</dbReference>
<evidence type="ECO:0000259" key="3">
    <source>
        <dbReference type="PROSITE" id="PS50106"/>
    </source>
</evidence>
<protein>
    <submittedName>
        <fullName evidence="4">S1C family serine protease</fullName>
        <ecNumber evidence="4">3.4.21.-</ecNumber>
    </submittedName>
</protein>
<proteinExistence type="inferred from homology"/>
<dbReference type="InterPro" id="IPR036034">
    <property type="entry name" value="PDZ_sf"/>
</dbReference>
<accession>A0ABW2L1Y6</accession>
<dbReference type="Proteomes" id="UP001596472">
    <property type="component" value="Unassembled WGS sequence"/>
</dbReference>
<organism evidence="4 5">
    <name type="scientific">Haloferula chungangensis</name>
    <dbReference type="NCBI Taxonomy" id="1048331"/>
    <lineage>
        <taxon>Bacteria</taxon>
        <taxon>Pseudomonadati</taxon>
        <taxon>Verrucomicrobiota</taxon>
        <taxon>Verrucomicrobiia</taxon>
        <taxon>Verrucomicrobiales</taxon>
        <taxon>Verrucomicrobiaceae</taxon>
        <taxon>Haloferula</taxon>
    </lineage>
</organism>
<dbReference type="Pfam" id="PF13180">
    <property type="entry name" value="PDZ_2"/>
    <property type="match status" value="1"/>
</dbReference>
<dbReference type="Gene3D" id="2.30.42.10">
    <property type="match status" value="1"/>
</dbReference>
<comment type="caution">
    <text evidence="4">The sequence shown here is derived from an EMBL/GenBank/DDBJ whole genome shotgun (WGS) entry which is preliminary data.</text>
</comment>
<feature type="chain" id="PRO_5046872376" evidence="2">
    <location>
        <begin position="19"/>
        <end position="396"/>
    </location>
</feature>
<dbReference type="EC" id="3.4.21.-" evidence="4"/>
<comment type="similarity">
    <text evidence="1">Belongs to the peptidase S1C family.</text>
</comment>
<gene>
    <name evidence="4" type="ORF">ACFQY0_00775</name>
</gene>
<dbReference type="InterPro" id="IPR043504">
    <property type="entry name" value="Peptidase_S1_PA_chymotrypsin"/>
</dbReference>
<dbReference type="Gene3D" id="2.40.10.120">
    <property type="match status" value="1"/>
</dbReference>
<name>A0ABW2L1Y6_9BACT</name>
<dbReference type="GO" id="GO:0006508">
    <property type="term" value="P:proteolysis"/>
    <property type="evidence" value="ECO:0007669"/>
    <property type="project" value="UniProtKB-KW"/>
</dbReference>
<dbReference type="PANTHER" id="PTHR22939">
    <property type="entry name" value="SERINE PROTEASE FAMILY S1C HTRA-RELATED"/>
    <property type="match status" value="1"/>
</dbReference>
<dbReference type="SUPFAM" id="SSF50156">
    <property type="entry name" value="PDZ domain-like"/>
    <property type="match status" value="1"/>
</dbReference>
<dbReference type="PROSITE" id="PS50106">
    <property type="entry name" value="PDZ"/>
    <property type="match status" value="1"/>
</dbReference>
<sequence>MKASLVLFALGATSLLPAQDVPLQRPEERMETRRQSAEIYEAVRPVARKVSASTVWVWVKGRQVAIGTVVGDGTQVLTKWSEIGINYDSIQVVGGDGRQANATVLGVYQDEDIAMLQLEGARFTPITWSVEETPPVGRFLVAAGPDDNPLRVGVVAVSERILRETDQAFIGVELKGGHEGEGVLVGNVMEDGGAKMAGVKAGDVILELGGVKVDSAFELRAVLLNHEPGAKLGMKVLRGGKELELQVELKGRPEFPQLPQARLNVMRAMGGPLSVVGSGFPTVIQTDMQLKPNQCGGPVVDLKGNVIGMTISRTDRTRSYILPASDVAAILGKESTSPELAEIPGRNDQQLTMRQNQSRPRAVPMNPGSADRLRRHLEEMQSLLERMDLEMGGIGE</sequence>
<dbReference type="Gene3D" id="2.40.10.10">
    <property type="entry name" value="Trypsin-like serine proteases"/>
    <property type="match status" value="1"/>
</dbReference>
<evidence type="ECO:0000313" key="5">
    <source>
        <dbReference type="Proteomes" id="UP001596472"/>
    </source>
</evidence>
<keyword evidence="4" id="KW-0645">Protease</keyword>
<dbReference type="InterPro" id="IPR001478">
    <property type="entry name" value="PDZ"/>
</dbReference>
<dbReference type="RefSeq" id="WP_379708064.1">
    <property type="nucleotide sequence ID" value="NZ_JBHTBS010000001.1"/>
</dbReference>
<dbReference type="GO" id="GO:0008233">
    <property type="term" value="F:peptidase activity"/>
    <property type="evidence" value="ECO:0007669"/>
    <property type="project" value="UniProtKB-KW"/>
</dbReference>
<dbReference type="EMBL" id="JBHTBS010000001">
    <property type="protein sequence ID" value="MFC7335693.1"/>
    <property type="molecule type" value="Genomic_DNA"/>
</dbReference>
<reference evidence="5" key="1">
    <citation type="journal article" date="2019" name="Int. J. Syst. Evol. Microbiol.">
        <title>The Global Catalogue of Microorganisms (GCM) 10K type strain sequencing project: providing services to taxonomists for standard genome sequencing and annotation.</title>
        <authorList>
            <consortium name="The Broad Institute Genomics Platform"/>
            <consortium name="The Broad Institute Genome Sequencing Center for Infectious Disease"/>
            <person name="Wu L."/>
            <person name="Ma J."/>
        </authorList>
    </citation>
    <scope>NUCLEOTIDE SEQUENCE [LARGE SCALE GENOMIC DNA]</scope>
    <source>
        <strain evidence="5">CGMCC 4.1467</strain>
    </source>
</reference>